<dbReference type="Proteomes" id="UP001163321">
    <property type="component" value="Chromosome 3"/>
</dbReference>
<evidence type="ECO:0000313" key="2">
    <source>
        <dbReference type="Proteomes" id="UP001163321"/>
    </source>
</evidence>
<sequence>MQIVPCGSYDIVLGSSLLDSQYVAKDVLERLPTTSTFVILSDTNVGPLYAAPLRAQLTALLTGDVSRRVLLHQIPSGEASKCREIKAKIEDEVFFPHRCHRDTCIIAVGGGVVGDLAGYVAATYMRGVPFVQIPTSLLACVDSSIGGKTGIDVEAGKNLLGAFHMPERVYIDLNVLHTLPQRELVNGMAEVIKSGAIFNAELFELLENSAETILALADMDVVQRVVALTVQVKATVVTEDTKEVGLRAILNFGHSIGHGIEALLQPEYLHGECVSMGCIKEAEIARAMGVCSSATVARLRRCFAAYGLPVRVPNHVATRDVIVKMEIDKKNSQGVKKIVLLEKIGKVLSNPFARAVKDHQIELVLEKRIRVVPGAKASGTIRVPGSKSISNRLLLMAALGKGSCRISGLLHSDDTQVMLNALQKVGAKFQWEDNGAVLLVEGTAGKFATVSDEEELYLSNAGTAARFLTSTMTLVPIKNNGTVIVTGNYRMKERPIAPLVNALRENGCDISYLENEGCPPLAIRNTGLRGGTVRLAAKISSQYVSSVLISAPYAREALVLELEEDEPTSLPYILMTTQLMKQFGIAVETLGSNRYRVPCGVYENPKEVSVEVDASSATYPLALAAFTGGSVTVEALGNTSLQGDAAFHTLLRSMGCATTQDATSTTVTGPQDNLPLKAVEINMETMTDAFMTAVALAAVADGTSRITGIANQRVKECNRIEVMVKELRKIGVECGELPDGIWVKGTKGKTDRLKKTFVECHNDHRIAMSFAVLGSVVDNIVITDKECTDKTYPEFWDHMQMHLGLQIEAVVDHTLDKSDVKSPIPGVFLIGMRGAGKSSLAKAASAALKLNLLDTDKLLEEELGESIADFVARHNHTWDAFREKQKDLLLRLIANPPPATIISCGGGVVETPEIVNALEIYPYVVHVHRDIQDVLSYLDSAQESHRPSLGDSHANVWARREPLYQRSASFEFIVNAGDTDFPRICRDFVKFLSVIIPGLPTSYDYRSSCDADTFFLSLTFPDVNDARLIINEISKGVDALELRVDLLKYPQDKKFVAAQVALLRSLSTLPIIFTVRSKGQGGAFSDGQEHEQTLFELLHLGVRLGCEFVDMEACWSRKAREQLIARRHRCAIISSFHAVQNPTSEAEIKAFFRECYSHGRVQIVKVVVKAYSPQDALMVDRVAKDFAKAWQHQMPIISLCTTDAGKLARVLNRTLTPVTHALLPAAAAPGQLSVEEIMVLRKQLGLLSGII</sequence>
<organism evidence="1 2">
    <name type="scientific">Peronosclerospora sorghi</name>
    <dbReference type="NCBI Taxonomy" id="230839"/>
    <lineage>
        <taxon>Eukaryota</taxon>
        <taxon>Sar</taxon>
        <taxon>Stramenopiles</taxon>
        <taxon>Oomycota</taxon>
        <taxon>Peronosporomycetes</taxon>
        <taxon>Peronosporales</taxon>
        <taxon>Peronosporaceae</taxon>
        <taxon>Peronosclerospora</taxon>
    </lineage>
</organism>
<gene>
    <name evidence="1" type="ORF">PsorP6_007565</name>
</gene>
<proteinExistence type="predicted"/>
<keyword evidence="2" id="KW-1185">Reference proteome</keyword>
<dbReference type="EMBL" id="CM047582">
    <property type="protein sequence ID" value="KAI9915842.1"/>
    <property type="molecule type" value="Genomic_DNA"/>
</dbReference>
<protein>
    <submittedName>
        <fullName evidence="1">Uncharacterized protein</fullName>
    </submittedName>
</protein>
<evidence type="ECO:0000313" key="1">
    <source>
        <dbReference type="EMBL" id="KAI9915842.1"/>
    </source>
</evidence>
<accession>A0ACC0WBA7</accession>
<reference evidence="1 2" key="1">
    <citation type="journal article" date="2022" name="bioRxiv">
        <title>The genome of the oomycete Peronosclerospora sorghi, a cosmopolitan pathogen of maize and sorghum, is inflated with dispersed pseudogenes.</title>
        <authorList>
            <person name="Fletcher K."/>
            <person name="Martin F."/>
            <person name="Isakeit T."/>
            <person name="Cavanaugh K."/>
            <person name="Magill C."/>
            <person name="Michelmore R."/>
        </authorList>
    </citation>
    <scope>NUCLEOTIDE SEQUENCE [LARGE SCALE GENOMIC DNA]</scope>
    <source>
        <strain evidence="1">P6</strain>
    </source>
</reference>
<name>A0ACC0WBA7_9STRA</name>
<comment type="caution">
    <text evidence="1">The sequence shown here is derived from an EMBL/GenBank/DDBJ whole genome shotgun (WGS) entry which is preliminary data.</text>
</comment>